<dbReference type="HOGENOM" id="CLU_000022_59_11_1"/>
<dbReference type="PANTHER" id="PTHR43201:SF8">
    <property type="entry name" value="ACYL-COA SYNTHETASE FAMILY MEMBER 3"/>
    <property type="match status" value="1"/>
</dbReference>
<dbReference type="OMA" id="YICTLAP"/>
<comment type="similarity">
    <text evidence="1">Belongs to the ATP-dependent AMP-binding enzyme family.</text>
</comment>
<dbReference type="STRING" id="554155.C5FEF4"/>
<dbReference type="SUPFAM" id="SSF56801">
    <property type="entry name" value="Acetyl-CoA synthetase-like"/>
    <property type="match status" value="1"/>
</dbReference>
<dbReference type="InterPro" id="IPR045851">
    <property type="entry name" value="AMP-bd_C_sf"/>
</dbReference>
<protein>
    <recommendedName>
        <fullName evidence="2">AMP-dependent synthetase/ligase domain-containing protein</fullName>
    </recommendedName>
</protein>
<dbReference type="OrthoDB" id="6614653at2759"/>
<evidence type="ECO:0000256" key="1">
    <source>
        <dbReference type="ARBA" id="ARBA00006432"/>
    </source>
</evidence>
<dbReference type="Gene3D" id="3.40.50.12780">
    <property type="entry name" value="N-terminal domain of ligase-like"/>
    <property type="match status" value="1"/>
</dbReference>
<dbReference type="GO" id="GO:0006631">
    <property type="term" value="P:fatty acid metabolic process"/>
    <property type="evidence" value="ECO:0007669"/>
    <property type="project" value="TreeGrafter"/>
</dbReference>
<dbReference type="Proteomes" id="UP000002035">
    <property type="component" value="Unassembled WGS sequence"/>
</dbReference>
<dbReference type="VEuPathDB" id="FungiDB:MCYG_01076"/>
<sequence>MDVEGFPDHPVFRHLIKNVPLNDGTIIHDPNHGIMANYDRFLNDVLELRRTIRQQIPNLLDSNGIVRDDGVYICTLAPASYEFFVACFAIWAVGAALSPLGIPSHSNELEGTAASEIQRHMKNQTGNAINTIGVDLTVPIPLTKSNYHIDERAVLSPDRPFILILTSGTTGPPKGVVRKMPALDLRGMLRGTNEDLALCHRAVHWGFGVGPPVAMIMNGLSIYIVDADPSPEQIWNVIREKKLTMAYATNLMFLRLMQYYNENLAGLEADKVEEYKEGARKLRYVACGGAVPMPSVGQFWKDMRGGDPITILFGTSEAGGGLGTTPEGYDVTKRVIGKPLPGVQLKLSEGDHGELLIKSNDLFVGYLGDEIATKNALDANGFYKTGDLVHIGEDGNYVIDGRVKEDFVLSRSLKVGTLELEDRLAELPYTSEASVVAVPDMEVLNRVAVVARIKPSFQGESTNGTDQGGMPTDMLFKIRRNLTELNVALYKLPTLLRILQDDEIIPRTTTDKVIRKKVIQAFFPQSADCKVEDLPKEVLVWDLKNDKEADSTGLWDWAASRE</sequence>
<dbReference type="AlphaFoldDB" id="C5FEF4"/>
<dbReference type="Pfam" id="PF00501">
    <property type="entry name" value="AMP-binding"/>
    <property type="match status" value="1"/>
</dbReference>
<dbReference type="eggNOG" id="KOG1176">
    <property type="taxonomic scope" value="Eukaryota"/>
</dbReference>
<name>C5FEF4_ARTOC</name>
<reference evidence="4" key="1">
    <citation type="journal article" date="2012" name="MBio">
        <title>Comparative genome analysis of Trichophyton rubrum and related dermatophytes reveals candidate genes involved in infection.</title>
        <authorList>
            <person name="Martinez D.A."/>
            <person name="Oliver B.G."/>
            <person name="Graeser Y."/>
            <person name="Goldberg J.M."/>
            <person name="Li W."/>
            <person name="Martinez-Rossi N.M."/>
            <person name="Monod M."/>
            <person name="Shelest E."/>
            <person name="Barton R.C."/>
            <person name="Birch E."/>
            <person name="Brakhage A.A."/>
            <person name="Chen Z."/>
            <person name="Gurr S.J."/>
            <person name="Heiman D."/>
            <person name="Heitman J."/>
            <person name="Kosti I."/>
            <person name="Rossi A."/>
            <person name="Saif S."/>
            <person name="Samalova M."/>
            <person name="Saunders C.W."/>
            <person name="Shea T."/>
            <person name="Summerbell R.C."/>
            <person name="Xu J."/>
            <person name="Young S."/>
            <person name="Zeng Q."/>
            <person name="Birren B.W."/>
            <person name="Cuomo C.A."/>
            <person name="White T.C."/>
        </authorList>
    </citation>
    <scope>NUCLEOTIDE SEQUENCE [LARGE SCALE GENOMIC DNA]</scope>
    <source>
        <strain evidence="4">ATCC MYA-4605 / CBS 113480</strain>
    </source>
</reference>
<gene>
    <name evidence="3" type="ORF">MCYG_01076</name>
</gene>
<keyword evidence="4" id="KW-1185">Reference proteome</keyword>
<dbReference type="GeneID" id="9228347"/>
<evidence type="ECO:0000313" key="4">
    <source>
        <dbReference type="Proteomes" id="UP000002035"/>
    </source>
</evidence>
<accession>C5FEF4</accession>
<dbReference type="InterPro" id="IPR000873">
    <property type="entry name" value="AMP-dep_synth/lig_dom"/>
</dbReference>
<dbReference type="EMBL" id="DS995701">
    <property type="protein sequence ID" value="EEQ28188.1"/>
    <property type="molecule type" value="Genomic_DNA"/>
</dbReference>
<dbReference type="InterPro" id="IPR042099">
    <property type="entry name" value="ANL_N_sf"/>
</dbReference>
<dbReference type="CDD" id="cd04433">
    <property type="entry name" value="AFD_class_I"/>
    <property type="match status" value="1"/>
</dbReference>
<evidence type="ECO:0000259" key="2">
    <source>
        <dbReference type="Pfam" id="PF00501"/>
    </source>
</evidence>
<feature type="domain" description="AMP-dependent synthetase/ligase" evidence="2">
    <location>
        <begin position="58"/>
        <end position="367"/>
    </location>
</feature>
<proteinExistence type="inferred from homology"/>
<organism evidence="3 4">
    <name type="scientific">Arthroderma otae (strain ATCC MYA-4605 / CBS 113480)</name>
    <name type="common">Microsporum canis</name>
    <dbReference type="NCBI Taxonomy" id="554155"/>
    <lineage>
        <taxon>Eukaryota</taxon>
        <taxon>Fungi</taxon>
        <taxon>Dikarya</taxon>
        <taxon>Ascomycota</taxon>
        <taxon>Pezizomycotina</taxon>
        <taxon>Eurotiomycetes</taxon>
        <taxon>Eurotiomycetidae</taxon>
        <taxon>Onygenales</taxon>
        <taxon>Arthrodermataceae</taxon>
        <taxon>Microsporum</taxon>
    </lineage>
</organism>
<dbReference type="InterPro" id="IPR020845">
    <property type="entry name" value="AMP-binding_CS"/>
</dbReference>
<dbReference type="PROSITE" id="PS00455">
    <property type="entry name" value="AMP_BINDING"/>
    <property type="match status" value="1"/>
</dbReference>
<dbReference type="GO" id="GO:0031956">
    <property type="term" value="F:medium-chain fatty acid-CoA ligase activity"/>
    <property type="evidence" value="ECO:0007669"/>
    <property type="project" value="TreeGrafter"/>
</dbReference>
<dbReference type="RefSeq" id="XP_002850972.1">
    <property type="nucleotide sequence ID" value="XM_002850926.1"/>
</dbReference>
<dbReference type="Gene3D" id="3.30.300.30">
    <property type="match status" value="1"/>
</dbReference>
<evidence type="ECO:0000313" key="3">
    <source>
        <dbReference type="EMBL" id="EEQ28188.1"/>
    </source>
</evidence>
<dbReference type="PANTHER" id="PTHR43201">
    <property type="entry name" value="ACYL-COA SYNTHETASE"/>
    <property type="match status" value="1"/>
</dbReference>